<feature type="non-terminal residue" evidence="2">
    <location>
        <position position="760"/>
    </location>
</feature>
<feature type="region of interest" description="Disordered" evidence="1">
    <location>
        <begin position="234"/>
        <end position="253"/>
    </location>
</feature>
<reference evidence="2 3" key="1">
    <citation type="submission" date="2024-05" db="EMBL/GenBank/DDBJ databases">
        <title>Culex pipiens pipiens assembly and annotation.</title>
        <authorList>
            <person name="Alout H."/>
            <person name="Durand T."/>
        </authorList>
    </citation>
    <scope>NUCLEOTIDE SEQUENCE [LARGE SCALE GENOMIC DNA]</scope>
    <source>
        <strain evidence="2">HA-2024</strain>
        <tissue evidence="2">Whole body</tissue>
    </source>
</reference>
<keyword evidence="3" id="KW-1185">Reference proteome</keyword>
<dbReference type="AlphaFoldDB" id="A0ABD1D2H3"/>
<dbReference type="PANTHER" id="PTHR47331">
    <property type="entry name" value="PHD-TYPE DOMAIN-CONTAINING PROTEIN"/>
    <property type="match status" value="1"/>
</dbReference>
<comment type="caution">
    <text evidence="2">The sequence shown here is derived from an EMBL/GenBank/DDBJ whole genome shotgun (WGS) entry which is preliminary data.</text>
</comment>
<feature type="compositionally biased region" description="Polar residues" evidence="1">
    <location>
        <begin position="75"/>
        <end position="84"/>
    </location>
</feature>
<name>A0ABD1D2H3_CULPP</name>
<organism evidence="2 3">
    <name type="scientific">Culex pipiens pipiens</name>
    <name type="common">Northern house mosquito</name>
    <dbReference type="NCBI Taxonomy" id="38569"/>
    <lineage>
        <taxon>Eukaryota</taxon>
        <taxon>Metazoa</taxon>
        <taxon>Ecdysozoa</taxon>
        <taxon>Arthropoda</taxon>
        <taxon>Hexapoda</taxon>
        <taxon>Insecta</taxon>
        <taxon>Pterygota</taxon>
        <taxon>Neoptera</taxon>
        <taxon>Endopterygota</taxon>
        <taxon>Diptera</taxon>
        <taxon>Nematocera</taxon>
        <taxon>Culicoidea</taxon>
        <taxon>Culicidae</taxon>
        <taxon>Culicinae</taxon>
        <taxon>Culicini</taxon>
        <taxon>Culex</taxon>
        <taxon>Culex</taxon>
    </lineage>
</organism>
<feature type="compositionally biased region" description="Basic and acidic residues" evidence="1">
    <location>
        <begin position="15"/>
        <end position="24"/>
    </location>
</feature>
<proteinExistence type="predicted"/>
<dbReference type="Proteomes" id="UP001562425">
    <property type="component" value="Unassembled WGS sequence"/>
</dbReference>
<evidence type="ECO:0000313" key="3">
    <source>
        <dbReference type="Proteomes" id="UP001562425"/>
    </source>
</evidence>
<feature type="region of interest" description="Disordered" evidence="1">
    <location>
        <begin position="590"/>
        <end position="644"/>
    </location>
</feature>
<evidence type="ECO:0000313" key="2">
    <source>
        <dbReference type="EMBL" id="KAL1390376.1"/>
    </source>
</evidence>
<dbReference type="PANTHER" id="PTHR47331:SF5">
    <property type="entry name" value="RIBONUCLEASE H"/>
    <property type="match status" value="1"/>
</dbReference>
<dbReference type="EMBL" id="JBEHCU010007899">
    <property type="protein sequence ID" value="KAL1390376.1"/>
    <property type="molecule type" value="Genomic_DNA"/>
</dbReference>
<gene>
    <name evidence="2" type="ORF">pipiens_012391</name>
</gene>
<feature type="region of interest" description="Disordered" evidence="1">
    <location>
        <begin position="1"/>
        <end position="121"/>
    </location>
</feature>
<feature type="compositionally biased region" description="Low complexity" evidence="1">
    <location>
        <begin position="631"/>
        <end position="644"/>
    </location>
</feature>
<feature type="compositionally biased region" description="Polar residues" evidence="1">
    <location>
        <begin position="609"/>
        <end position="625"/>
    </location>
</feature>
<accession>A0ABD1D2H3</accession>
<protein>
    <submittedName>
        <fullName evidence="2">Uncharacterized protein</fullName>
    </submittedName>
</protein>
<evidence type="ECO:0000256" key="1">
    <source>
        <dbReference type="SAM" id="MobiDB-lite"/>
    </source>
</evidence>
<sequence>MVEVSHLHRSNQDPPLHHPIEPLDHYSVTTTQRIPPHPHQQQHHPHPRPAQQSSSLSSGKHVKLKPADLGYNNYYPPSNQQPKSATPKPLDYQKLNNHTSTAGGPAGILKNNHHGTGGHSKQRRPLIYELKQYEYFNSNDSTGSKQLPAPAVKNTNSVLQQHYSGHNYNINYNLNFTKNQYNILISPPTTTAAGGQQAPPYDDNNHFISSHYQQSQQQNYQNNARNYKNNNANRHHQQQQHPLYSNNNNNHYNQYLSNQHQQQHHTSKQQHQPAYLDEKPPLFVDGDHELGKMQREEIIIEHSQLVGDGSGPGIVIHPAGGHPAGQGGGQGAAGGRQPLLRGKGLGGLGGGGGGKLTAINRSHHFTQAELPPDIKLHVIGCDHGNAFLERVRKFLEGYDASKLGQAQLRLEKMDETYNVFVSHIQALELVNDSLDPLLQFDLEKEMGDFEDNFYELKAKLQAIYTKREWEREGELKKVPTYTQLVDFLKKRISQLQSAEIDSIPRNSKPSSRAVHTTTSSARCSCVVCGGNHQLFYCDKFRSFTVAERAGIVARNKLCINCMADKHSLESCKQRSCKFCGRRHNTLLHRNVPDQAKKQFNSAARREVPSAQTSRPDQQSSTSGQDAQVLPSTSTSSVQTLVTSRSNRSPTRQVFLSTALVKVVGPKGKTAVARVLLDNASQPNLMTERFRRILNLRKTPVSTELYGVGAERKSVAYSVVATVCSRFNNYRSVLEFLVLQKVTTNLPTTSVETDDWDIPSH</sequence>
<feature type="compositionally biased region" description="Low complexity" evidence="1">
    <location>
        <begin position="239"/>
        <end position="253"/>
    </location>
</feature>